<evidence type="ECO:0008006" key="4">
    <source>
        <dbReference type="Google" id="ProtNLM"/>
    </source>
</evidence>
<sequence>MARRPAGSRYQQPSRLALVDALPRNPSGKVLETELRRAHGAG</sequence>
<feature type="region of interest" description="Disordered" evidence="1">
    <location>
        <begin position="1"/>
        <end position="22"/>
    </location>
</feature>
<protein>
    <recommendedName>
        <fullName evidence="4">AMP-binding enzyme C-terminal domain-containing protein</fullName>
    </recommendedName>
</protein>
<evidence type="ECO:0000313" key="2">
    <source>
        <dbReference type="EMBL" id="MEQ3539605.1"/>
    </source>
</evidence>
<name>A0ABV1JUI3_9PSEU</name>
<dbReference type="EMBL" id="JBEDNP010000006">
    <property type="protein sequence ID" value="MEQ3539605.1"/>
    <property type="molecule type" value="Genomic_DNA"/>
</dbReference>
<accession>A0ABV1JUI3</accession>
<evidence type="ECO:0000313" key="3">
    <source>
        <dbReference type="Proteomes" id="UP001464923"/>
    </source>
</evidence>
<proteinExistence type="predicted"/>
<dbReference type="Gene3D" id="3.30.300.30">
    <property type="match status" value="1"/>
</dbReference>
<gene>
    <name evidence="2" type="ORF">WHI96_12285</name>
</gene>
<evidence type="ECO:0000256" key="1">
    <source>
        <dbReference type="SAM" id="MobiDB-lite"/>
    </source>
</evidence>
<keyword evidence="3" id="KW-1185">Reference proteome</keyword>
<organism evidence="2 3">
    <name type="scientific">Pseudonocardia tropica</name>
    <dbReference type="NCBI Taxonomy" id="681289"/>
    <lineage>
        <taxon>Bacteria</taxon>
        <taxon>Bacillati</taxon>
        <taxon>Actinomycetota</taxon>
        <taxon>Actinomycetes</taxon>
        <taxon>Pseudonocardiales</taxon>
        <taxon>Pseudonocardiaceae</taxon>
        <taxon>Pseudonocardia</taxon>
    </lineage>
</organism>
<reference evidence="2 3" key="1">
    <citation type="submission" date="2024-03" db="EMBL/GenBank/DDBJ databases">
        <title>Draft genome sequence of Pseudonocardia tropica JCM 19149.</title>
        <authorList>
            <person name="Butdee W."/>
            <person name="Duangmal K."/>
        </authorList>
    </citation>
    <scope>NUCLEOTIDE SEQUENCE [LARGE SCALE GENOMIC DNA]</scope>
    <source>
        <strain evidence="2 3">JCM 19149</strain>
    </source>
</reference>
<dbReference type="Proteomes" id="UP001464923">
    <property type="component" value="Unassembled WGS sequence"/>
</dbReference>
<dbReference type="SUPFAM" id="SSF56801">
    <property type="entry name" value="Acetyl-CoA synthetase-like"/>
    <property type="match status" value="1"/>
</dbReference>
<dbReference type="RefSeq" id="WP_345649077.1">
    <property type="nucleotide sequence ID" value="NZ_BAABLY010000059.1"/>
</dbReference>
<dbReference type="InterPro" id="IPR045851">
    <property type="entry name" value="AMP-bd_C_sf"/>
</dbReference>
<comment type="caution">
    <text evidence="2">The sequence shown here is derived from an EMBL/GenBank/DDBJ whole genome shotgun (WGS) entry which is preliminary data.</text>
</comment>